<evidence type="ECO:0000313" key="2">
    <source>
        <dbReference type="Proteomes" id="UP001189429"/>
    </source>
</evidence>
<protein>
    <submittedName>
        <fullName evidence="1">Uncharacterized protein</fullName>
    </submittedName>
</protein>
<organism evidence="1 2">
    <name type="scientific">Prorocentrum cordatum</name>
    <dbReference type="NCBI Taxonomy" id="2364126"/>
    <lineage>
        <taxon>Eukaryota</taxon>
        <taxon>Sar</taxon>
        <taxon>Alveolata</taxon>
        <taxon>Dinophyceae</taxon>
        <taxon>Prorocentrales</taxon>
        <taxon>Prorocentraceae</taxon>
        <taxon>Prorocentrum</taxon>
    </lineage>
</organism>
<keyword evidence="2" id="KW-1185">Reference proteome</keyword>
<reference evidence="1" key="1">
    <citation type="submission" date="2023-10" db="EMBL/GenBank/DDBJ databases">
        <authorList>
            <person name="Chen Y."/>
            <person name="Shah S."/>
            <person name="Dougan E. K."/>
            <person name="Thang M."/>
            <person name="Chan C."/>
        </authorList>
    </citation>
    <scope>NUCLEOTIDE SEQUENCE [LARGE SCALE GENOMIC DNA]</scope>
</reference>
<dbReference type="Proteomes" id="UP001189429">
    <property type="component" value="Unassembled WGS sequence"/>
</dbReference>
<name>A0ABN9Q0F8_9DINO</name>
<gene>
    <name evidence="1" type="ORF">PCOR1329_LOCUS6786</name>
</gene>
<comment type="caution">
    <text evidence="1">The sequence shown here is derived from an EMBL/GenBank/DDBJ whole genome shotgun (WGS) entry which is preliminary data.</text>
</comment>
<sequence length="109" mass="12709">MEMEVICFTTSEGEWRSMRRLWMRISQRSNVLVPSPQGDFLTHRRRVRVGRRTGPATWSSFSFATCDEVPAHLLERLHVAARQRDADAVQPLFLRLEGLHLRLHGLAWL</sequence>
<dbReference type="EMBL" id="CAUYUJ010001825">
    <property type="protein sequence ID" value="CAK0797800.1"/>
    <property type="molecule type" value="Genomic_DNA"/>
</dbReference>
<proteinExistence type="predicted"/>
<evidence type="ECO:0000313" key="1">
    <source>
        <dbReference type="EMBL" id="CAK0797800.1"/>
    </source>
</evidence>
<accession>A0ABN9Q0F8</accession>